<dbReference type="SUPFAM" id="SSF49562">
    <property type="entry name" value="C2 domain (Calcium/lipid-binding domain, CaLB)"/>
    <property type="match status" value="2"/>
</dbReference>
<proteinExistence type="predicted"/>
<dbReference type="OrthoDB" id="6248862at2759"/>
<dbReference type="PANTHER" id="PTHR46129">
    <property type="entry name" value="SYNAPTOTAGMIN 14, ISOFORM D"/>
    <property type="match status" value="1"/>
</dbReference>
<dbReference type="InterPro" id="IPR043541">
    <property type="entry name" value="SYT14/14L/16"/>
</dbReference>
<protein>
    <recommendedName>
        <fullName evidence="2">C2 domain-containing protein</fullName>
    </recommendedName>
</protein>
<evidence type="ECO:0000259" key="2">
    <source>
        <dbReference type="PROSITE" id="PS50004"/>
    </source>
</evidence>
<dbReference type="EMBL" id="JTDE01021351">
    <property type="protein sequence ID" value="KAF7233049.1"/>
    <property type="molecule type" value="Genomic_DNA"/>
</dbReference>
<gene>
    <name evidence="3" type="ORF">EG68_07565</name>
</gene>
<dbReference type="PANTHER" id="PTHR46129:SF2">
    <property type="entry name" value="SYNAPTOTAGMIN 14, ISOFORM D"/>
    <property type="match status" value="1"/>
</dbReference>
<feature type="region of interest" description="Disordered" evidence="1">
    <location>
        <begin position="1"/>
        <end position="42"/>
    </location>
</feature>
<accession>A0A8S9YA88</accession>
<evidence type="ECO:0000313" key="3">
    <source>
        <dbReference type="EMBL" id="KAF7233049.1"/>
    </source>
</evidence>
<dbReference type="InterPro" id="IPR035892">
    <property type="entry name" value="C2_domain_sf"/>
</dbReference>
<dbReference type="PROSITE" id="PS50004">
    <property type="entry name" value="C2"/>
    <property type="match status" value="1"/>
</dbReference>
<dbReference type="Proteomes" id="UP000822476">
    <property type="component" value="Unassembled WGS sequence"/>
</dbReference>
<evidence type="ECO:0000313" key="4">
    <source>
        <dbReference type="Proteomes" id="UP000822476"/>
    </source>
</evidence>
<dbReference type="SMART" id="SM00239">
    <property type="entry name" value="C2"/>
    <property type="match status" value="1"/>
</dbReference>
<reference evidence="3" key="1">
    <citation type="submission" date="2019-07" db="EMBL/GenBank/DDBJ databases">
        <title>Annotation for the trematode Paragonimus miyazaki's.</title>
        <authorList>
            <person name="Choi Y.-J."/>
        </authorList>
    </citation>
    <scope>NUCLEOTIDE SEQUENCE</scope>
    <source>
        <strain evidence="3">Japan</strain>
    </source>
</reference>
<sequence length="437" mass="48024">MGNQESTTDEEEVAARDAKREAKGIIDDDDRDEVDGNKPPPEIIIENLTYRDIYVEESEGELDEYTEDESNDGSLSAFSDMPSSASALNQVRPFTSYLSVVIVYSHQPAIMTVTMKGTTEVPGRGQGGAAAYQVTLAIIPDGIEEFESKLRVGPNPQFDDVWQTKIAKNQLAASGLRCRLFACVHMERTTLLAEGVIALATINPRVPNPITVTLYTKGTPASLIDEHEGSIYHTRTASDLGTPTMTSAAMRSTLTVPGQSQQMTNQPSSPGTRRMTYGADGANSEEECKPWMQALKSELLFNASYSQTTGKFEAIVQKAHGLKVPGSASTKPTTYVQLEFRKEDNTILAESKTKPVKKLSDPSFDETFVFNITKTQLDTVSLTITVLSKRAAGKKVKIGQFVMGHENSSQIEKEHWDDIISARGQRVARWHKLYGVM</sequence>
<dbReference type="Pfam" id="PF00168">
    <property type="entry name" value="C2"/>
    <property type="match status" value="1"/>
</dbReference>
<dbReference type="GO" id="GO:0005543">
    <property type="term" value="F:phospholipid binding"/>
    <property type="evidence" value="ECO:0007669"/>
    <property type="project" value="TreeGrafter"/>
</dbReference>
<comment type="caution">
    <text evidence="3">The sequence shown here is derived from an EMBL/GenBank/DDBJ whole genome shotgun (WGS) entry which is preliminary data.</text>
</comment>
<dbReference type="InterPro" id="IPR000008">
    <property type="entry name" value="C2_dom"/>
</dbReference>
<dbReference type="AlphaFoldDB" id="A0A8S9YA88"/>
<feature type="compositionally biased region" description="Polar residues" evidence="1">
    <location>
        <begin position="254"/>
        <end position="271"/>
    </location>
</feature>
<feature type="compositionally biased region" description="Basic and acidic residues" evidence="1">
    <location>
        <begin position="13"/>
        <end position="26"/>
    </location>
</feature>
<dbReference type="Gene3D" id="2.60.40.150">
    <property type="entry name" value="C2 domain"/>
    <property type="match status" value="1"/>
</dbReference>
<feature type="domain" description="C2" evidence="2">
    <location>
        <begin position="295"/>
        <end position="431"/>
    </location>
</feature>
<feature type="region of interest" description="Disordered" evidence="1">
    <location>
        <begin position="254"/>
        <end position="273"/>
    </location>
</feature>
<organism evidence="3 4">
    <name type="scientific">Paragonimus skrjabini miyazakii</name>
    <dbReference type="NCBI Taxonomy" id="59628"/>
    <lineage>
        <taxon>Eukaryota</taxon>
        <taxon>Metazoa</taxon>
        <taxon>Spiralia</taxon>
        <taxon>Lophotrochozoa</taxon>
        <taxon>Platyhelminthes</taxon>
        <taxon>Trematoda</taxon>
        <taxon>Digenea</taxon>
        <taxon>Plagiorchiida</taxon>
        <taxon>Troglotremata</taxon>
        <taxon>Troglotrematidae</taxon>
        <taxon>Paragonimus</taxon>
    </lineage>
</organism>
<evidence type="ECO:0000256" key="1">
    <source>
        <dbReference type="SAM" id="MobiDB-lite"/>
    </source>
</evidence>
<name>A0A8S9YA88_9TREM</name>
<keyword evidence="4" id="KW-1185">Reference proteome</keyword>